<comment type="similarity">
    <text evidence="1">Belongs to the GHMP kinase family. GalK subfamily.</text>
</comment>
<dbReference type="RefSeq" id="WP_204423543.1">
    <property type="nucleotide sequence ID" value="NZ_CP070228.1"/>
</dbReference>
<dbReference type="PROSITE" id="PS00627">
    <property type="entry name" value="GHMP_KINASES_ATP"/>
    <property type="match status" value="1"/>
</dbReference>
<dbReference type="NCBIfam" id="TIGR00131">
    <property type="entry name" value="gal_kin"/>
    <property type="match status" value="1"/>
</dbReference>
<evidence type="ECO:0000259" key="9">
    <source>
        <dbReference type="Pfam" id="PF08544"/>
    </source>
</evidence>
<dbReference type="Pfam" id="PF08544">
    <property type="entry name" value="GHMP_kinases_C"/>
    <property type="match status" value="1"/>
</dbReference>
<keyword evidence="2 11" id="KW-0808">Transferase</keyword>
<dbReference type="InterPro" id="IPR006204">
    <property type="entry name" value="GHMP_kinase_N_dom"/>
</dbReference>
<dbReference type="InterPro" id="IPR000705">
    <property type="entry name" value="Galactokinase"/>
</dbReference>
<keyword evidence="6" id="KW-0119">Carbohydrate metabolism</keyword>
<evidence type="ECO:0000256" key="6">
    <source>
        <dbReference type="ARBA" id="ARBA00023144"/>
    </source>
</evidence>
<dbReference type="InterPro" id="IPR006206">
    <property type="entry name" value="Mevalonate/galactokinase"/>
</dbReference>
<evidence type="ECO:0000259" key="8">
    <source>
        <dbReference type="Pfam" id="PF00288"/>
    </source>
</evidence>
<dbReference type="PRINTS" id="PR00473">
    <property type="entry name" value="GALCTOKINASE"/>
</dbReference>
<dbReference type="Gene3D" id="3.30.70.890">
    <property type="entry name" value="GHMP kinase, C-terminal domain"/>
    <property type="match status" value="1"/>
</dbReference>
<dbReference type="PRINTS" id="PR00959">
    <property type="entry name" value="MEVGALKINASE"/>
</dbReference>
<dbReference type="InterPro" id="IPR006203">
    <property type="entry name" value="GHMP_knse_ATP-bd_CS"/>
</dbReference>
<name>A0ABX7IGR2_9ACTO</name>
<feature type="domain" description="GHMP kinase N-terminal" evidence="8">
    <location>
        <begin position="112"/>
        <end position="183"/>
    </location>
</feature>
<dbReference type="InterPro" id="IPR019741">
    <property type="entry name" value="Galactokinase_CS"/>
</dbReference>
<keyword evidence="3" id="KW-0547">Nucleotide-binding</keyword>
<evidence type="ECO:0000256" key="7">
    <source>
        <dbReference type="NCBIfam" id="TIGR00131"/>
    </source>
</evidence>
<dbReference type="PROSITE" id="PS00106">
    <property type="entry name" value="GALACTOKINASE"/>
    <property type="match status" value="1"/>
</dbReference>
<keyword evidence="12" id="KW-1185">Reference proteome</keyword>
<keyword evidence="6" id="KW-0299">Galactose metabolism</keyword>
<dbReference type="Pfam" id="PF00288">
    <property type="entry name" value="GHMP_kinases_N"/>
    <property type="match status" value="1"/>
</dbReference>
<protein>
    <recommendedName>
        <fullName evidence="7">Galactokinase</fullName>
        <ecNumber evidence="7">2.7.1.6</ecNumber>
    </recommendedName>
</protein>
<feature type="domain" description="GHMP kinase C-terminal" evidence="9">
    <location>
        <begin position="280"/>
        <end position="359"/>
    </location>
</feature>
<proteinExistence type="inferred from homology"/>
<dbReference type="SUPFAM" id="SSF55060">
    <property type="entry name" value="GHMP Kinase, C-terminal domain"/>
    <property type="match status" value="1"/>
</dbReference>
<sequence>MSEIFLEPWTEEDGKARVSTLFTQTFNKKASVFSCAPGRVNLIGEHTDYNDGLCLPIALPHKTFVALSYRDDDVVRLISDQGELWRGKITDIVPGMEQSWVNYAGGPAWSLGIVRGFDAAVVSCVPLGAGLSSSAAIEAAMAFALQPPQNAHDRQPIVDACIRAENEVANAPTGGMDQTVSIFANRGEAVCIDFFEHTQTHVPADFTQAGLCLLVIDTRAKHSLSDGQYGKRRAQCEQAKKELGLASLRSARLADVDQLQGIIAQRLRHVVSENTRVSDAIAALSARDFTTLGQLFLQSHESLRDDYEVSSPELDCAVETAMAHGALGARMTGGGFGGSAIALIHESQRDDIARAIREAHVDAGFPEPAFLVAHASSGAHLIAE</sequence>
<dbReference type="Pfam" id="PF10509">
    <property type="entry name" value="GalKase_gal_bdg"/>
    <property type="match status" value="1"/>
</dbReference>
<dbReference type="InterPro" id="IPR036554">
    <property type="entry name" value="GHMP_kinase_C_sf"/>
</dbReference>
<dbReference type="PIRSF" id="PIRSF000530">
    <property type="entry name" value="Galactokinase"/>
    <property type="match status" value="1"/>
</dbReference>
<reference evidence="11 12" key="1">
    <citation type="submission" date="2021-02" db="EMBL/GenBank/DDBJ databases">
        <title>Complete Genome Sequence of Arcanobacterium phocisimile strain DSM 26142T from a harbour seal.</title>
        <authorList>
            <person name="Borowiak M."/>
            <person name="Alssahen M."/>
            <person name="Malorny B."/>
            <person name="Laemmler C."/>
            <person name="Siebert U."/>
            <person name="Ploetz M."/>
            <person name="Abdulmawjood A."/>
        </authorList>
    </citation>
    <scope>NUCLEOTIDE SEQUENCE [LARGE SCALE GENOMIC DNA]</scope>
    <source>
        <strain evidence="11 12">DSM 26142</strain>
    </source>
</reference>
<dbReference type="PANTHER" id="PTHR10457">
    <property type="entry name" value="MEVALONATE KINASE/GALACTOKINASE"/>
    <property type="match status" value="1"/>
</dbReference>
<organism evidence="11 12">
    <name type="scientific">Arcanobacterium phocisimile</name>
    <dbReference type="NCBI Taxonomy" id="1302235"/>
    <lineage>
        <taxon>Bacteria</taxon>
        <taxon>Bacillati</taxon>
        <taxon>Actinomycetota</taxon>
        <taxon>Actinomycetes</taxon>
        <taxon>Actinomycetales</taxon>
        <taxon>Actinomycetaceae</taxon>
        <taxon>Arcanobacterium</taxon>
    </lineage>
</organism>
<gene>
    <name evidence="11" type="primary">galK</name>
    <name evidence="11" type="ORF">JTE88_05970</name>
</gene>
<dbReference type="EC" id="2.7.1.6" evidence="7"/>
<evidence type="ECO:0000256" key="2">
    <source>
        <dbReference type="ARBA" id="ARBA00022679"/>
    </source>
</evidence>
<accession>A0ABX7IGR2</accession>
<evidence type="ECO:0000259" key="10">
    <source>
        <dbReference type="Pfam" id="PF10509"/>
    </source>
</evidence>
<dbReference type="PANTHER" id="PTHR10457:SF7">
    <property type="entry name" value="GALACTOKINASE-RELATED"/>
    <property type="match status" value="1"/>
</dbReference>
<dbReference type="Gene3D" id="3.30.230.10">
    <property type="match status" value="1"/>
</dbReference>
<keyword evidence="4" id="KW-0418">Kinase</keyword>
<evidence type="ECO:0000256" key="5">
    <source>
        <dbReference type="ARBA" id="ARBA00022840"/>
    </source>
</evidence>
<dbReference type="SUPFAM" id="SSF54211">
    <property type="entry name" value="Ribosomal protein S5 domain 2-like"/>
    <property type="match status" value="1"/>
</dbReference>
<evidence type="ECO:0000313" key="11">
    <source>
        <dbReference type="EMBL" id="QRV01649.1"/>
    </source>
</evidence>
<evidence type="ECO:0000313" key="12">
    <source>
        <dbReference type="Proteomes" id="UP000602653"/>
    </source>
</evidence>
<evidence type="ECO:0000256" key="4">
    <source>
        <dbReference type="ARBA" id="ARBA00022777"/>
    </source>
</evidence>
<dbReference type="InterPro" id="IPR020568">
    <property type="entry name" value="Ribosomal_Su5_D2-typ_SF"/>
</dbReference>
<evidence type="ECO:0000256" key="1">
    <source>
        <dbReference type="ARBA" id="ARBA00006566"/>
    </source>
</evidence>
<dbReference type="GO" id="GO:0004335">
    <property type="term" value="F:galactokinase activity"/>
    <property type="evidence" value="ECO:0007669"/>
    <property type="project" value="UniProtKB-EC"/>
</dbReference>
<dbReference type="Proteomes" id="UP000602653">
    <property type="component" value="Chromosome"/>
</dbReference>
<dbReference type="InterPro" id="IPR019539">
    <property type="entry name" value="GalKase_N"/>
</dbReference>
<dbReference type="InterPro" id="IPR013750">
    <property type="entry name" value="GHMP_kinase_C_dom"/>
</dbReference>
<evidence type="ECO:0000256" key="3">
    <source>
        <dbReference type="ARBA" id="ARBA00022741"/>
    </source>
</evidence>
<feature type="domain" description="Galactokinase N-terminal" evidence="10">
    <location>
        <begin position="21"/>
        <end position="68"/>
    </location>
</feature>
<dbReference type="InterPro" id="IPR014721">
    <property type="entry name" value="Ribsml_uS5_D2-typ_fold_subgr"/>
</dbReference>
<dbReference type="EMBL" id="CP070228">
    <property type="protein sequence ID" value="QRV01649.1"/>
    <property type="molecule type" value="Genomic_DNA"/>
</dbReference>
<keyword evidence="5" id="KW-0067">ATP-binding</keyword>